<evidence type="ECO:0000256" key="1">
    <source>
        <dbReference type="SAM" id="MobiDB-lite"/>
    </source>
</evidence>
<proteinExistence type="predicted"/>
<dbReference type="EMBL" id="BMND01000009">
    <property type="protein sequence ID" value="GGN44561.1"/>
    <property type="molecule type" value="Genomic_DNA"/>
</dbReference>
<comment type="caution">
    <text evidence="2">The sequence shown here is derived from an EMBL/GenBank/DDBJ whole genome shotgun (WGS) entry which is preliminary data.</text>
</comment>
<accession>A0ABQ2JEX4</accession>
<name>A0ABQ2JEX4_9ACTN</name>
<sequence>MGTANPASATPESTTNSGTTRAAERSAARSTGWSCSRRSELNRHTATSMPYVYTERVAQEPAAAGTLRPSAGDGGCRNGKEDCTGAGGAAGSPA</sequence>
<evidence type="ECO:0000313" key="2">
    <source>
        <dbReference type="EMBL" id="GGN44561.1"/>
    </source>
</evidence>
<organism evidence="2 3">
    <name type="scientific">Streptomyces kronopolitis</name>
    <dbReference type="NCBI Taxonomy" id="1612435"/>
    <lineage>
        <taxon>Bacteria</taxon>
        <taxon>Bacillati</taxon>
        <taxon>Actinomycetota</taxon>
        <taxon>Actinomycetes</taxon>
        <taxon>Kitasatosporales</taxon>
        <taxon>Streptomycetaceae</taxon>
        <taxon>Streptomyces</taxon>
    </lineage>
</organism>
<protein>
    <submittedName>
        <fullName evidence="2">Uncharacterized protein</fullName>
    </submittedName>
</protein>
<gene>
    <name evidence="2" type="ORF">GCM10012285_27200</name>
</gene>
<evidence type="ECO:0000313" key="3">
    <source>
        <dbReference type="Proteomes" id="UP000600080"/>
    </source>
</evidence>
<reference evidence="3" key="1">
    <citation type="journal article" date="2019" name="Int. J. Syst. Evol. Microbiol.">
        <title>The Global Catalogue of Microorganisms (GCM) 10K type strain sequencing project: providing services to taxonomists for standard genome sequencing and annotation.</title>
        <authorList>
            <consortium name="The Broad Institute Genomics Platform"/>
            <consortium name="The Broad Institute Genome Sequencing Center for Infectious Disease"/>
            <person name="Wu L."/>
            <person name="Ma J."/>
        </authorList>
    </citation>
    <scope>NUCLEOTIDE SEQUENCE [LARGE SCALE GENOMIC DNA]</scope>
    <source>
        <strain evidence="3">CGMCC 4.7323</strain>
    </source>
</reference>
<feature type="compositionally biased region" description="Gly residues" evidence="1">
    <location>
        <begin position="85"/>
        <end position="94"/>
    </location>
</feature>
<feature type="compositionally biased region" description="Polar residues" evidence="1">
    <location>
        <begin position="1"/>
        <end position="16"/>
    </location>
</feature>
<keyword evidence="3" id="KW-1185">Reference proteome</keyword>
<dbReference type="Proteomes" id="UP000600080">
    <property type="component" value="Unassembled WGS sequence"/>
</dbReference>
<feature type="region of interest" description="Disordered" evidence="1">
    <location>
        <begin position="61"/>
        <end position="94"/>
    </location>
</feature>
<feature type="region of interest" description="Disordered" evidence="1">
    <location>
        <begin position="1"/>
        <end position="48"/>
    </location>
</feature>